<evidence type="ECO:0000313" key="2">
    <source>
        <dbReference type="Proteomes" id="UP001328107"/>
    </source>
</evidence>
<feature type="non-terminal residue" evidence="1">
    <location>
        <position position="1"/>
    </location>
</feature>
<organism evidence="1 2">
    <name type="scientific">Pristionchus mayeri</name>
    <dbReference type="NCBI Taxonomy" id="1317129"/>
    <lineage>
        <taxon>Eukaryota</taxon>
        <taxon>Metazoa</taxon>
        <taxon>Ecdysozoa</taxon>
        <taxon>Nematoda</taxon>
        <taxon>Chromadorea</taxon>
        <taxon>Rhabditida</taxon>
        <taxon>Rhabditina</taxon>
        <taxon>Diplogasteromorpha</taxon>
        <taxon>Diplogasteroidea</taxon>
        <taxon>Neodiplogasteridae</taxon>
        <taxon>Pristionchus</taxon>
    </lineage>
</organism>
<protein>
    <submittedName>
        <fullName evidence="1">Uncharacterized protein</fullName>
    </submittedName>
</protein>
<dbReference type="AlphaFoldDB" id="A0AAN5C5A2"/>
<accession>A0AAN5C5A2</accession>
<evidence type="ECO:0000313" key="1">
    <source>
        <dbReference type="EMBL" id="GMR30542.1"/>
    </source>
</evidence>
<gene>
    <name evidence="1" type="ORF">PMAYCL1PPCAC_00737</name>
</gene>
<dbReference type="Proteomes" id="UP001328107">
    <property type="component" value="Unassembled WGS sequence"/>
</dbReference>
<reference evidence="2" key="1">
    <citation type="submission" date="2022-10" db="EMBL/GenBank/DDBJ databases">
        <title>Genome assembly of Pristionchus species.</title>
        <authorList>
            <person name="Yoshida K."/>
            <person name="Sommer R.J."/>
        </authorList>
    </citation>
    <scope>NUCLEOTIDE SEQUENCE [LARGE SCALE GENOMIC DNA]</scope>
    <source>
        <strain evidence="2">RS5460</strain>
    </source>
</reference>
<name>A0AAN5C5A2_9BILA</name>
<comment type="caution">
    <text evidence="1">The sequence shown here is derived from an EMBL/GenBank/DDBJ whole genome shotgun (WGS) entry which is preliminary data.</text>
</comment>
<sequence length="63" mass="7103">CVTWSPRAERRLAITMAFAPVWSTLTFRRSSGCVSQRRSVTLGKTCSELAWAPNRWRPYGGEG</sequence>
<proteinExistence type="predicted"/>
<keyword evidence="2" id="KW-1185">Reference proteome</keyword>
<dbReference type="EMBL" id="BTRK01000001">
    <property type="protein sequence ID" value="GMR30542.1"/>
    <property type="molecule type" value="Genomic_DNA"/>
</dbReference>